<dbReference type="InterPro" id="IPR036420">
    <property type="entry name" value="BRCT_dom_sf"/>
</dbReference>
<sequence>MLKVFTYCDAKGRLGAFEIANFSESAEHYQGFLTDGGGIRTFRKDRVIEYHESLEQAEAAIPADYVPPEIPAPKPRSKDPAICFTGFKKDIKSQLSQRAEAASLGVRTGVSGSLSYLCCGPNAGPVKIEKSRKNGVTILSEAQFLNMLETGEIPEFDETFHYTFEATQDKNAETEEAKSVTEKVANEIQESFVGLRAVPRREVLIAQFEDGFAAGWKFAVPENFKAMLDIKWTPTVVHGHQFHGWTQGHAFEFSRGTMIHSNRSGYVHGVTLQVFSTSPAGFETKNALIGDFTGSYINQNVSITELDQHRLEVSRQMYDPGAVVFDIYDSASSSGSGPKRVTLSQVEFVALLQHGFYWEKPTSKDERPKKVVLVK</sequence>
<protein>
    <recommendedName>
        <fullName evidence="3">BRCT domain-containing protein</fullName>
    </recommendedName>
</protein>
<dbReference type="SUPFAM" id="SSF52113">
    <property type="entry name" value="BRCT domain"/>
    <property type="match status" value="1"/>
</dbReference>
<name>A0A2P5TK34_9GAMM</name>
<evidence type="ECO:0008006" key="3">
    <source>
        <dbReference type="Google" id="ProtNLM"/>
    </source>
</evidence>
<reference evidence="2" key="1">
    <citation type="submission" date="2016-11" db="EMBL/GenBank/DDBJ databases">
        <authorList>
            <person name="Sisinthy S."/>
            <person name="Ara S."/>
            <person name="Gundlapally S.R."/>
        </authorList>
    </citation>
    <scope>NUCLEOTIDE SEQUENCE [LARGE SCALE GENOMIC DNA]</scope>
    <source>
        <strain evidence="2">V1-41</strain>
    </source>
</reference>
<dbReference type="Proteomes" id="UP000242231">
    <property type="component" value="Unassembled WGS sequence"/>
</dbReference>
<proteinExistence type="predicted"/>
<evidence type="ECO:0000313" key="1">
    <source>
        <dbReference type="EMBL" id="PPL15464.1"/>
    </source>
</evidence>
<organism evidence="1 2">
    <name type="scientific">Oceanisphaera arctica</name>
    <dbReference type="NCBI Taxonomy" id="641510"/>
    <lineage>
        <taxon>Bacteria</taxon>
        <taxon>Pseudomonadati</taxon>
        <taxon>Pseudomonadota</taxon>
        <taxon>Gammaproteobacteria</taxon>
        <taxon>Aeromonadales</taxon>
        <taxon>Aeromonadaceae</taxon>
        <taxon>Oceanisphaera</taxon>
    </lineage>
</organism>
<evidence type="ECO:0000313" key="2">
    <source>
        <dbReference type="Proteomes" id="UP000242231"/>
    </source>
</evidence>
<dbReference type="Gene3D" id="3.40.50.10190">
    <property type="entry name" value="BRCT domain"/>
    <property type="match status" value="1"/>
</dbReference>
<dbReference type="EMBL" id="MPZM01000031">
    <property type="protein sequence ID" value="PPL15464.1"/>
    <property type="molecule type" value="Genomic_DNA"/>
</dbReference>
<gene>
    <name evidence="1" type="ORF">UN63_12350</name>
</gene>
<dbReference type="AlphaFoldDB" id="A0A2P5TK34"/>
<comment type="caution">
    <text evidence="1">The sequence shown here is derived from an EMBL/GenBank/DDBJ whole genome shotgun (WGS) entry which is preliminary data.</text>
</comment>
<keyword evidence="2" id="KW-1185">Reference proteome</keyword>
<accession>A0A2P5TK34</accession>
<dbReference type="RefSeq" id="WP_104487054.1">
    <property type="nucleotide sequence ID" value="NZ_BMYB01000002.1"/>
</dbReference>
<dbReference type="OrthoDB" id="9132890at2"/>